<gene>
    <name evidence="2" type="ORF">GS660_19350</name>
</gene>
<dbReference type="Proteomes" id="UP000477083">
    <property type="component" value="Unassembled WGS sequence"/>
</dbReference>
<organism evidence="2 3">
    <name type="scientific">Frigidibacter albus</name>
    <dbReference type="NCBI Taxonomy" id="1465486"/>
    <lineage>
        <taxon>Bacteria</taxon>
        <taxon>Pseudomonadati</taxon>
        <taxon>Pseudomonadota</taxon>
        <taxon>Alphaproteobacteria</taxon>
        <taxon>Rhodobacterales</taxon>
        <taxon>Paracoccaceae</taxon>
        <taxon>Frigidibacter</taxon>
    </lineage>
</organism>
<dbReference type="RefSeq" id="WP_161348630.1">
    <property type="nucleotide sequence ID" value="NZ_BMGW01000021.1"/>
</dbReference>
<protein>
    <submittedName>
        <fullName evidence="2">Uncharacterized protein</fullName>
    </submittedName>
</protein>
<accession>A0A6L8VLJ5</accession>
<dbReference type="AlphaFoldDB" id="A0A6L8VLJ5"/>
<name>A0A6L8VLJ5_9RHOB</name>
<evidence type="ECO:0000313" key="2">
    <source>
        <dbReference type="EMBL" id="MZQ91247.1"/>
    </source>
</evidence>
<sequence length="93" mass="10293">MDDLQREQENFIGPPKPPRGPKFARALSESEGLYLDAILTIHVFRAALEDDQPIDPERLPDRLVEAIEKQGGASSMPIVEGRPHYSAADVLKA</sequence>
<reference evidence="2 3" key="1">
    <citation type="submission" date="2020-01" db="EMBL/GenBank/DDBJ databases">
        <title>Frigidibacter albus SP32T (=CGMCC 1.13995T).</title>
        <authorList>
            <person name="Liao X."/>
        </authorList>
    </citation>
    <scope>NUCLEOTIDE SEQUENCE [LARGE SCALE GENOMIC DNA]</scope>
    <source>
        <strain evidence="2 3">SP32</strain>
    </source>
</reference>
<dbReference type="OrthoDB" id="7859283at2"/>
<feature type="region of interest" description="Disordered" evidence="1">
    <location>
        <begin position="1"/>
        <end position="24"/>
    </location>
</feature>
<evidence type="ECO:0000313" key="3">
    <source>
        <dbReference type="Proteomes" id="UP000477083"/>
    </source>
</evidence>
<dbReference type="EMBL" id="WWNR01000021">
    <property type="protein sequence ID" value="MZQ91247.1"/>
    <property type="molecule type" value="Genomic_DNA"/>
</dbReference>
<evidence type="ECO:0000256" key="1">
    <source>
        <dbReference type="SAM" id="MobiDB-lite"/>
    </source>
</evidence>
<keyword evidence="3" id="KW-1185">Reference proteome</keyword>
<comment type="caution">
    <text evidence="2">The sequence shown here is derived from an EMBL/GenBank/DDBJ whole genome shotgun (WGS) entry which is preliminary data.</text>
</comment>
<proteinExistence type="predicted"/>